<reference evidence="3 4" key="1">
    <citation type="submission" date="2019-04" db="EMBL/GenBank/DDBJ databases">
        <title>Pedobacter sp. RP-3-22 sp. nov., isolated from Arctic soil.</title>
        <authorList>
            <person name="Dahal R.H."/>
            <person name="Kim D.-U."/>
        </authorList>
    </citation>
    <scope>NUCLEOTIDE SEQUENCE [LARGE SCALE GENOMIC DNA]</scope>
    <source>
        <strain evidence="3 4">RP-3-22</strain>
    </source>
</reference>
<evidence type="ECO:0000313" key="4">
    <source>
        <dbReference type="Proteomes" id="UP000309488"/>
    </source>
</evidence>
<proteinExistence type="predicted"/>
<dbReference type="RefSeq" id="WP_136844054.1">
    <property type="nucleotide sequence ID" value="NZ_SWBR01000006.1"/>
</dbReference>
<protein>
    <submittedName>
        <fullName evidence="3">YtxH domain-containing protein</fullName>
    </submittedName>
</protein>
<dbReference type="Proteomes" id="UP000309488">
    <property type="component" value="Unassembled WGS sequence"/>
</dbReference>
<dbReference type="EMBL" id="SWBR01000006">
    <property type="protein sequence ID" value="TKC04736.1"/>
    <property type="molecule type" value="Genomic_DNA"/>
</dbReference>
<comment type="caution">
    <text evidence="3">The sequence shown here is derived from an EMBL/GenBank/DDBJ whole genome shotgun (WGS) entry which is preliminary data.</text>
</comment>
<keyword evidence="2" id="KW-1133">Transmembrane helix</keyword>
<organism evidence="3 4">
    <name type="scientific">Pedobacter polaris</name>
    <dbReference type="NCBI Taxonomy" id="2571273"/>
    <lineage>
        <taxon>Bacteria</taxon>
        <taxon>Pseudomonadati</taxon>
        <taxon>Bacteroidota</taxon>
        <taxon>Sphingobacteriia</taxon>
        <taxon>Sphingobacteriales</taxon>
        <taxon>Sphingobacteriaceae</taxon>
        <taxon>Pedobacter</taxon>
    </lineage>
</organism>
<accession>A0A4U1CCW4</accession>
<dbReference type="Pfam" id="PF12732">
    <property type="entry name" value="YtxH"/>
    <property type="match status" value="1"/>
</dbReference>
<name>A0A4U1CCW4_9SPHI</name>
<keyword evidence="2" id="KW-0812">Transmembrane</keyword>
<feature type="region of interest" description="Disordered" evidence="1">
    <location>
        <begin position="77"/>
        <end position="120"/>
    </location>
</feature>
<evidence type="ECO:0000313" key="3">
    <source>
        <dbReference type="EMBL" id="TKC04736.1"/>
    </source>
</evidence>
<dbReference type="AlphaFoldDB" id="A0A4U1CCW4"/>
<evidence type="ECO:0000256" key="2">
    <source>
        <dbReference type="SAM" id="Phobius"/>
    </source>
</evidence>
<feature type="compositionally biased region" description="Basic and acidic residues" evidence="1">
    <location>
        <begin position="100"/>
        <end position="120"/>
    </location>
</feature>
<dbReference type="OrthoDB" id="766896at2"/>
<evidence type="ECO:0000256" key="1">
    <source>
        <dbReference type="SAM" id="MobiDB-lite"/>
    </source>
</evidence>
<sequence length="120" mass="13143">MKYRKLLSSLTRRSNSGYVAVALVAGLAAGAILSILFAPESGEDTRRLISDKAKGLGNNAKDKYTALKNKLTGHDMEEEDAVAPEVPHFTHTTTKRRKSDIKDIIHDSHVEGQHNEEATS</sequence>
<gene>
    <name evidence="3" type="ORF">FA048_18810</name>
</gene>
<keyword evidence="4" id="KW-1185">Reference proteome</keyword>
<dbReference type="InterPro" id="IPR024623">
    <property type="entry name" value="YtxH"/>
</dbReference>
<keyword evidence="2" id="KW-0472">Membrane</keyword>
<feature type="transmembrane region" description="Helical" evidence="2">
    <location>
        <begin position="16"/>
        <end position="38"/>
    </location>
</feature>